<comment type="caution">
    <text evidence="2">The sequence shown here is derived from an EMBL/GenBank/DDBJ whole genome shotgun (WGS) entry which is preliminary data.</text>
</comment>
<dbReference type="Gene3D" id="1.10.10.1550">
    <property type="entry name" value="ROS/MUCR transcriptional regulator protein"/>
    <property type="match status" value="1"/>
</dbReference>
<name>A0ABW0GE98_9PROT</name>
<dbReference type="RefSeq" id="WP_376997585.1">
    <property type="nucleotide sequence ID" value="NZ_JBHSLC010000054.1"/>
</dbReference>
<reference evidence="3" key="1">
    <citation type="journal article" date="2019" name="Int. J. Syst. Evol. Microbiol.">
        <title>The Global Catalogue of Microorganisms (GCM) 10K type strain sequencing project: providing services to taxonomists for standard genome sequencing and annotation.</title>
        <authorList>
            <consortium name="The Broad Institute Genomics Platform"/>
            <consortium name="The Broad Institute Genome Sequencing Center for Infectious Disease"/>
            <person name="Wu L."/>
            <person name="Ma J."/>
        </authorList>
    </citation>
    <scope>NUCLEOTIDE SEQUENCE [LARGE SCALE GENOMIC DNA]</scope>
    <source>
        <strain evidence="3">CCUG 58760</strain>
    </source>
</reference>
<dbReference type="InterPro" id="IPR008807">
    <property type="entry name" value="ROS_MUCR"/>
</dbReference>
<comment type="similarity">
    <text evidence="1">Belongs to the ros/MucR family.</text>
</comment>
<evidence type="ECO:0000313" key="2">
    <source>
        <dbReference type="EMBL" id="MFC5357908.1"/>
    </source>
</evidence>
<proteinExistence type="inferred from homology"/>
<accession>A0ABW0GE98</accession>
<protein>
    <submittedName>
        <fullName evidence="2">MucR family transcriptional regulator</fullName>
    </submittedName>
</protein>
<evidence type="ECO:0000313" key="3">
    <source>
        <dbReference type="Proteomes" id="UP001596166"/>
    </source>
</evidence>
<dbReference type="Pfam" id="PF05443">
    <property type="entry name" value="ROS_MUCR"/>
    <property type="match status" value="1"/>
</dbReference>
<dbReference type="InterPro" id="IPR041920">
    <property type="entry name" value="ROS/MUCR_sf"/>
</dbReference>
<evidence type="ECO:0000256" key="1">
    <source>
        <dbReference type="ARBA" id="ARBA00007031"/>
    </source>
</evidence>
<dbReference type="EMBL" id="JBHSLC010000054">
    <property type="protein sequence ID" value="MFC5357908.1"/>
    <property type="molecule type" value="Genomic_DNA"/>
</dbReference>
<dbReference type="Proteomes" id="UP001596166">
    <property type="component" value="Unassembled WGS sequence"/>
</dbReference>
<gene>
    <name evidence="2" type="ORF">ACFPMG_23215</name>
</gene>
<organism evidence="2 3">
    <name type="scientific">Azospirillum himalayense</name>
    <dbReference type="NCBI Taxonomy" id="654847"/>
    <lineage>
        <taxon>Bacteria</taxon>
        <taxon>Pseudomonadati</taxon>
        <taxon>Pseudomonadota</taxon>
        <taxon>Alphaproteobacteria</taxon>
        <taxon>Rhodospirillales</taxon>
        <taxon>Azospirillaceae</taxon>
        <taxon>Azospirillum</taxon>
    </lineage>
</organism>
<keyword evidence="3" id="KW-1185">Reference proteome</keyword>
<sequence length="134" mass="15043">MTDVIEQAARIVAAYVRNHRVGVEEVPSLIATVRRALETLGTPVESPHADRKPAVPIRRSVTPDHIVCLEDGRKLKMLKRYLRTVHGLSPEEYRVRWNLPDTYPMTAPTYAATRSALAKARGLGRTGRRPHKGE</sequence>